<dbReference type="AlphaFoldDB" id="A0AAD6UQI8"/>
<feature type="compositionally biased region" description="Polar residues" evidence="2">
    <location>
        <begin position="37"/>
        <end position="46"/>
    </location>
</feature>
<proteinExistence type="predicted"/>
<protein>
    <submittedName>
        <fullName evidence="3">Uncharacterized protein</fullName>
    </submittedName>
</protein>
<feature type="region of interest" description="Disordered" evidence="2">
    <location>
        <begin position="37"/>
        <end position="77"/>
    </location>
</feature>
<comment type="caution">
    <text evidence="3">The sequence shown here is derived from an EMBL/GenBank/DDBJ whole genome shotgun (WGS) entry which is preliminary data.</text>
</comment>
<reference evidence="3" key="1">
    <citation type="submission" date="2023-03" db="EMBL/GenBank/DDBJ databases">
        <title>Massive genome expansion in bonnet fungi (Mycena s.s.) driven by repeated elements and novel gene families across ecological guilds.</title>
        <authorList>
            <consortium name="Lawrence Berkeley National Laboratory"/>
            <person name="Harder C.B."/>
            <person name="Miyauchi S."/>
            <person name="Viragh M."/>
            <person name="Kuo A."/>
            <person name="Thoen E."/>
            <person name="Andreopoulos B."/>
            <person name="Lu D."/>
            <person name="Skrede I."/>
            <person name="Drula E."/>
            <person name="Henrissat B."/>
            <person name="Morin E."/>
            <person name="Kohler A."/>
            <person name="Barry K."/>
            <person name="LaButti K."/>
            <person name="Morin E."/>
            <person name="Salamov A."/>
            <person name="Lipzen A."/>
            <person name="Mereny Z."/>
            <person name="Hegedus B."/>
            <person name="Baldrian P."/>
            <person name="Stursova M."/>
            <person name="Weitz H."/>
            <person name="Taylor A."/>
            <person name="Grigoriev I.V."/>
            <person name="Nagy L.G."/>
            <person name="Martin F."/>
            <person name="Kauserud H."/>
        </authorList>
    </citation>
    <scope>NUCLEOTIDE SEQUENCE</scope>
    <source>
        <strain evidence="3">9144</strain>
    </source>
</reference>
<feature type="coiled-coil region" evidence="1">
    <location>
        <begin position="403"/>
        <end position="439"/>
    </location>
</feature>
<accession>A0AAD6UQI8</accession>
<evidence type="ECO:0000256" key="2">
    <source>
        <dbReference type="SAM" id="MobiDB-lite"/>
    </source>
</evidence>
<name>A0AAD6UQI8_9AGAR</name>
<feature type="compositionally biased region" description="Low complexity" evidence="2">
    <location>
        <begin position="343"/>
        <end position="357"/>
    </location>
</feature>
<keyword evidence="1" id="KW-0175">Coiled coil</keyword>
<dbReference type="Proteomes" id="UP001219525">
    <property type="component" value="Unassembled WGS sequence"/>
</dbReference>
<evidence type="ECO:0000313" key="3">
    <source>
        <dbReference type="EMBL" id="KAJ7192477.1"/>
    </source>
</evidence>
<sequence length="487" mass="53272">MPDLDGGLASCVEHSLLESVTHLGVILQLMGKGKNTAASRTKSAVNPLSAPSPGPKQRKPKGRKAAAAEDDDDGAGPRIIWQTDRLNRLLDGFDLLVDDRTKLFSDSTQDAAAAGRRKKTAKSGKIVHVRKLADFVFSVDEDKAVRDNYKQDPERYVRSTDNFINRLKTRYRNANEKLGQTGAGLRVEDVTTGSDIANKIGVLPHYPIHVSPHPVEEQIREEFPAWERLHGFWRTLPNFNPYTASSEPGQDIAAQAMSLFSGGPGDGTANDGMDAQDEDKILSEMEWPATPSRTALAPTATAGDLSGDTPAIDITGSSPPLPPLAFERTKANVLQRSSKGNISHQRSSSATSVSVGSKPHTKRSRVEAFAEETEKQVTVLAKLGEDKHARKMAEYDLKRRKYEVDLERERAAADERRAAAEERRQEAAYKRERERENHQLLMMQMQLGLRMPNVTVGDDTVGSTSAVGSAVMPGLGDNLGLPTGLEY</sequence>
<feature type="region of interest" description="Disordered" evidence="2">
    <location>
        <begin position="335"/>
        <end position="368"/>
    </location>
</feature>
<keyword evidence="4" id="KW-1185">Reference proteome</keyword>
<evidence type="ECO:0000313" key="4">
    <source>
        <dbReference type="Proteomes" id="UP001219525"/>
    </source>
</evidence>
<evidence type="ECO:0000256" key="1">
    <source>
        <dbReference type="SAM" id="Coils"/>
    </source>
</evidence>
<organism evidence="3 4">
    <name type="scientific">Mycena pura</name>
    <dbReference type="NCBI Taxonomy" id="153505"/>
    <lineage>
        <taxon>Eukaryota</taxon>
        <taxon>Fungi</taxon>
        <taxon>Dikarya</taxon>
        <taxon>Basidiomycota</taxon>
        <taxon>Agaricomycotina</taxon>
        <taxon>Agaricomycetes</taxon>
        <taxon>Agaricomycetidae</taxon>
        <taxon>Agaricales</taxon>
        <taxon>Marasmiineae</taxon>
        <taxon>Mycenaceae</taxon>
        <taxon>Mycena</taxon>
    </lineage>
</organism>
<gene>
    <name evidence="3" type="ORF">GGX14DRAFT_594499</name>
</gene>
<dbReference type="EMBL" id="JARJCW010000119">
    <property type="protein sequence ID" value="KAJ7192477.1"/>
    <property type="molecule type" value="Genomic_DNA"/>
</dbReference>